<accession>A0A371CHM8</accession>
<evidence type="ECO:0000313" key="2">
    <source>
        <dbReference type="Proteomes" id="UP000256964"/>
    </source>
</evidence>
<protein>
    <submittedName>
        <fullName evidence="1">Uncharacterized protein</fullName>
    </submittedName>
</protein>
<gene>
    <name evidence="1" type="ORF">OH76DRAFT_538448</name>
</gene>
<evidence type="ECO:0000313" key="1">
    <source>
        <dbReference type="EMBL" id="RDX39776.1"/>
    </source>
</evidence>
<reference evidence="1 2" key="1">
    <citation type="journal article" date="2018" name="Biotechnol. Biofuels">
        <title>Integrative visual omics of the white-rot fungus Polyporus brumalis exposes the biotechnological potential of its oxidative enzymes for delignifying raw plant biomass.</title>
        <authorList>
            <person name="Miyauchi S."/>
            <person name="Rancon A."/>
            <person name="Drula E."/>
            <person name="Hage H."/>
            <person name="Chaduli D."/>
            <person name="Favel A."/>
            <person name="Grisel S."/>
            <person name="Henrissat B."/>
            <person name="Herpoel-Gimbert I."/>
            <person name="Ruiz-Duenas F.J."/>
            <person name="Chevret D."/>
            <person name="Hainaut M."/>
            <person name="Lin J."/>
            <person name="Wang M."/>
            <person name="Pangilinan J."/>
            <person name="Lipzen A."/>
            <person name="Lesage-Meessen L."/>
            <person name="Navarro D."/>
            <person name="Riley R."/>
            <person name="Grigoriev I.V."/>
            <person name="Zhou S."/>
            <person name="Raouche S."/>
            <person name="Rosso M.N."/>
        </authorList>
    </citation>
    <scope>NUCLEOTIDE SEQUENCE [LARGE SCALE GENOMIC DNA]</scope>
    <source>
        <strain evidence="1 2">BRFM 1820</strain>
    </source>
</reference>
<keyword evidence="2" id="KW-1185">Reference proteome</keyword>
<organism evidence="1 2">
    <name type="scientific">Lentinus brumalis</name>
    <dbReference type="NCBI Taxonomy" id="2498619"/>
    <lineage>
        <taxon>Eukaryota</taxon>
        <taxon>Fungi</taxon>
        <taxon>Dikarya</taxon>
        <taxon>Basidiomycota</taxon>
        <taxon>Agaricomycotina</taxon>
        <taxon>Agaricomycetes</taxon>
        <taxon>Polyporales</taxon>
        <taxon>Polyporaceae</taxon>
        <taxon>Lentinus</taxon>
    </lineage>
</organism>
<dbReference type="AlphaFoldDB" id="A0A371CHM8"/>
<dbReference type="Proteomes" id="UP000256964">
    <property type="component" value="Unassembled WGS sequence"/>
</dbReference>
<proteinExistence type="predicted"/>
<sequence length="212" mass="23736">MPGCWSINRTPRSNTVCITTRLECLRGHQLPARYGRRACKLPGRSFRSLTKSRWYPVRSKGMQAGSRHASHPFAHQVSARIRELPWCRHRAHLVSQPCVSMTSVFAAAVPVTTVTLRIVVQRRPRVLAHSDIRCGLATSRRTLPSSILGRQFASRGSSGFDECRGPTIVHVSTIEYCYEFWQSCSAGFGRRSINLDIFCGHAPQPSPHRLAA</sequence>
<name>A0A371CHM8_9APHY</name>
<dbReference type="EMBL" id="KZ857650">
    <property type="protein sequence ID" value="RDX39776.1"/>
    <property type="molecule type" value="Genomic_DNA"/>
</dbReference>